<evidence type="ECO:0000313" key="4">
    <source>
        <dbReference type="Ensembl" id="ENSCHIP00000000268.1"/>
    </source>
</evidence>
<evidence type="ECO:0000256" key="2">
    <source>
        <dbReference type="RuleBase" id="RU003876"/>
    </source>
</evidence>
<name>A0A452DLB7_CAPHI</name>
<feature type="region of interest" description="Disordered" evidence="3">
    <location>
        <begin position="1"/>
        <end position="24"/>
    </location>
</feature>
<dbReference type="GO" id="GO:0006334">
    <property type="term" value="P:nucleosome assembly"/>
    <property type="evidence" value="ECO:0007669"/>
    <property type="project" value="InterPro"/>
</dbReference>
<reference evidence="5" key="1">
    <citation type="submission" date="2016-04" db="EMBL/GenBank/DDBJ databases">
        <title>Polished mammalian reference genomes with single-molecule sequencing and chromosome conformation capture applied to the Capra hircus genome.</title>
        <authorList>
            <person name="Bickhart D.M."/>
            <person name="Koren S."/>
            <person name="Rosen B."/>
            <person name="Hastie A."/>
            <person name="Liachko I."/>
            <person name="Sullivan S.T."/>
            <person name="Burton J."/>
            <person name="Sayre B.L."/>
            <person name="Huson H.J."/>
            <person name="Lee J."/>
            <person name="Lam E."/>
            <person name="Kelley C.M."/>
            <person name="Hutchison J.L."/>
            <person name="Zhou Y."/>
            <person name="Sun J."/>
            <person name="Crisa A."/>
            <person name="Schwartz J.C."/>
            <person name="Hammond J.A."/>
            <person name="Schroeder S.G."/>
            <person name="Liu G.E."/>
            <person name="Dunham M."/>
            <person name="Shendure J."/>
            <person name="Sonstegard T.S."/>
            <person name="Phillippy A.M."/>
            <person name="Van Tassell C.P."/>
            <person name="Smith T.P."/>
        </authorList>
    </citation>
    <scope>NUCLEOTIDE SEQUENCE [LARGE SCALE GENOMIC DNA]</scope>
</reference>
<proteinExistence type="inferred from homology"/>
<dbReference type="Gene3D" id="3.30.1120.90">
    <property type="entry name" value="Nucleosome assembly protein"/>
    <property type="match status" value="1"/>
</dbReference>
<feature type="region of interest" description="Disordered" evidence="3">
    <location>
        <begin position="279"/>
        <end position="310"/>
    </location>
</feature>
<dbReference type="AlphaFoldDB" id="A0A452DLB7"/>
<evidence type="ECO:0000313" key="5">
    <source>
        <dbReference type="Proteomes" id="UP000291000"/>
    </source>
</evidence>
<accession>A0A452DLB7</accession>
<dbReference type="GeneTree" id="ENSGT00940000162417"/>
<dbReference type="Ensembl" id="ENSCHIT00000000292.1">
    <property type="protein sequence ID" value="ENSCHIP00000000268.1"/>
    <property type="gene ID" value="ENSCHIG00000000193.1"/>
</dbReference>
<dbReference type="SUPFAM" id="SSF143113">
    <property type="entry name" value="NAP-like"/>
    <property type="match status" value="1"/>
</dbReference>
<evidence type="ECO:0000256" key="3">
    <source>
        <dbReference type="SAM" id="MobiDB-lite"/>
    </source>
</evidence>
<evidence type="ECO:0000256" key="1">
    <source>
        <dbReference type="ARBA" id="ARBA00009947"/>
    </source>
</evidence>
<dbReference type="Proteomes" id="UP000291000">
    <property type="component" value="Unassembled WGS sequence"/>
</dbReference>
<feature type="compositionally biased region" description="Polar residues" evidence="3">
    <location>
        <begin position="14"/>
        <end position="24"/>
    </location>
</feature>
<dbReference type="Pfam" id="PF00956">
    <property type="entry name" value="NAP"/>
    <property type="match status" value="1"/>
</dbReference>
<dbReference type="InterPro" id="IPR037231">
    <property type="entry name" value="NAP-like_sf"/>
</dbReference>
<reference evidence="4" key="3">
    <citation type="submission" date="2025-09" db="UniProtKB">
        <authorList>
            <consortium name="Ensembl"/>
        </authorList>
    </citation>
    <scope>IDENTIFICATION</scope>
</reference>
<dbReference type="InterPro" id="IPR002164">
    <property type="entry name" value="NAP_family"/>
</dbReference>
<dbReference type="PANTHER" id="PTHR11875">
    <property type="entry name" value="TESTIS-SPECIFIC Y-ENCODED PROTEIN"/>
    <property type="match status" value="1"/>
</dbReference>
<comment type="similarity">
    <text evidence="1 2">Belongs to the nucleosome assembly protein (NAP) family.</text>
</comment>
<keyword evidence="5" id="KW-1185">Reference proteome</keyword>
<reference evidence="4" key="2">
    <citation type="submission" date="2025-08" db="UniProtKB">
        <authorList>
            <consortium name="Ensembl"/>
        </authorList>
    </citation>
    <scope>IDENTIFICATION</scope>
</reference>
<sequence length="310" mass="34508">MSCPLASDPGWGHGQSQSVLGPQTSLGVSLPPVVTPGEDATLFRVEAGEDGEAQVDGVVAGIRWGFQLLAEGNFEDVEVVPDTVEEQCQERPGGPSELPALDVLQALATLQGDLSSEPEKTCRAYVWFTCKSHERRKRDLAQKSAIIHGIPGFWANVVSFLMWHKWLLDLRKIMNHPQASVMISDQDKDFLSYMIDLNVSVSQPRSCSKLIFSFRDHPYLLKRVIIKEYYLDITGNRGHRSTPVHCISCRLDTRSLNFLNGLSGRNCPESDRIAEIISKDEWDDPQKDYPRREDSSMTETHVVKGSGGGP</sequence>
<feature type="compositionally biased region" description="Basic and acidic residues" evidence="3">
    <location>
        <begin position="279"/>
        <end position="295"/>
    </location>
</feature>
<organism evidence="4 5">
    <name type="scientific">Capra hircus</name>
    <name type="common">Goat</name>
    <dbReference type="NCBI Taxonomy" id="9925"/>
    <lineage>
        <taxon>Eukaryota</taxon>
        <taxon>Metazoa</taxon>
        <taxon>Chordata</taxon>
        <taxon>Craniata</taxon>
        <taxon>Vertebrata</taxon>
        <taxon>Euteleostomi</taxon>
        <taxon>Mammalia</taxon>
        <taxon>Eutheria</taxon>
        <taxon>Laurasiatheria</taxon>
        <taxon>Artiodactyla</taxon>
        <taxon>Ruminantia</taxon>
        <taxon>Pecora</taxon>
        <taxon>Bovidae</taxon>
        <taxon>Caprinae</taxon>
        <taxon>Capra</taxon>
    </lineage>
</organism>
<protein>
    <submittedName>
        <fullName evidence="4">Uncharacterized protein</fullName>
    </submittedName>
</protein>
<dbReference type="GO" id="GO:0005634">
    <property type="term" value="C:nucleus"/>
    <property type="evidence" value="ECO:0007669"/>
    <property type="project" value="InterPro"/>
</dbReference>